<name>A0AAJ0GWB6_9PEZI</name>
<dbReference type="PANTHER" id="PTHR34997">
    <property type="entry name" value="AM15"/>
    <property type="match status" value="1"/>
</dbReference>
<dbReference type="CDD" id="cd00118">
    <property type="entry name" value="LysM"/>
    <property type="match status" value="1"/>
</dbReference>
<dbReference type="GeneID" id="87881008"/>
<dbReference type="EMBL" id="JAUDZG010000003">
    <property type="protein sequence ID" value="KAK3307210.1"/>
    <property type="molecule type" value="Genomic_DNA"/>
</dbReference>
<proteinExistence type="inferred from homology"/>
<evidence type="ECO:0000313" key="9">
    <source>
        <dbReference type="EMBL" id="KAK3307210.1"/>
    </source>
</evidence>
<dbReference type="InterPro" id="IPR036779">
    <property type="entry name" value="LysM_dom_sf"/>
</dbReference>
<dbReference type="SUPFAM" id="SSF54106">
    <property type="entry name" value="LysM domain"/>
    <property type="match status" value="1"/>
</dbReference>
<gene>
    <name evidence="9" type="ORF">B0T15DRAFT_167404</name>
</gene>
<dbReference type="RefSeq" id="XP_062722990.1">
    <property type="nucleotide sequence ID" value="XM_062862179.1"/>
</dbReference>
<keyword evidence="6" id="KW-0732">Signal</keyword>
<feature type="disulfide bond" evidence="4">
    <location>
        <begin position="103"/>
        <end position="118"/>
    </location>
</feature>
<keyword evidence="2" id="KW-0843">Virulence</keyword>
<keyword evidence="4" id="KW-1015">Disulfide bond</keyword>
<keyword evidence="10" id="KW-1185">Reference proteome</keyword>
<sequence>MVNLSRAGNLLLLALTFSHHAAAVCTRSVIAKQGDTCATLAAQAGITVTQFLRSNPAVTSCSQLVAGASYCVEGTNDSAPTPSSTGSAPPTSTSPSVSTDGTCGDGVTCAGSRFGNCCSAHGFCGSTDDYCGDGCQPGFGTCGSGGGITSPPASTTVTVTVTSITAITRTSLVYQTSTITNVVTRTQTAATTTVTRTTIETSQVTDVVSRTVTATVTATTATAIVTRTSTTTSTSLRTSIVTRTSTTTSTSIDRITTIITSTHVITSACPTAPTKTIIPITTTSTATRTQPGAPSPTLPGTPRNCKRYDMIQADDTCRSIANRNDLSLLDFYDLNPSVSDSLLTLCTGDILEAILSGLCQISCDALWEGYYVCIGR</sequence>
<dbReference type="SMART" id="SM00257">
    <property type="entry name" value="LysM"/>
    <property type="match status" value="2"/>
</dbReference>
<dbReference type="GO" id="GO:0008061">
    <property type="term" value="F:chitin binding"/>
    <property type="evidence" value="ECO:0007669"/>
    <property type="project" value="UniProtKB-UniRule"/>
</dbReference>
<dbReference type="PROSITE" id="PS50941">
    <property type="entry name" value="CHIT_BIND_I_2"/>
    <property type="match status" value="1"/>
</dbReference>
<dbReference type="InterPro" id="IPR001002">
    <property type="entry name" value="Chitin-bd_1"/>
</dbReference>
<dbReference type="Gene3D" id="3.30.60.10">
    <property type="entry name" value="Endochitinase-like"/>
    <property type="match status" value="1"/>
</dbReference>
<evidence type="ECO:0000256" key="3">
    <source>
        <dbReference type="ARBA" id="ARBA00044955"/>
    </source>
</evidence>
<evidence type="ECO:0000256" key="5">
    <source>
        <dbReference type="SAM" id="MobiDB-lite"/>
    </source>
</evidence>
<feature type="domain" description="LysM" evidence="8">
    <location>
        <begin position="27"/>
        <end position="72"/>
    </location>
</feature>
<comment type="similarity">
    <text evidence="3">Belongs to the secreted LysM effector family.</text>
</comment>
<dbReference type="Pfam" id="PF01476">
    <property type="entry name" value="LysM"/>
    <property type="match status" value="2"/>
</dbReference>
<evidence type="ECO:0000259" key="8">
    <source>
        <dbReference type="PROSITE" id="PS51782"/>
    </source>
</evidence>
<protein>
    <submittedName>
        <fullName evidence="9">Carbohydrate-binding module family 18 protein</fullName>
    </submittedName>
</protein>
<dbReference type="InterPro" id="IPR052210">
    <property type="entry name" value="LysM1-like"/>
</dbReference>
<feature type="signal peptide" evidence="6">
    <location>
        <begin position="1"/>
        <end position="23"/>
    </location>
</feature>
<evidence type="ECO:0000256" key="2">
    <source>
        <dbReference type="ARBA" id="ARBA00023026"/>
    </source>
</evidence>
<feature type="chain" id="PRO_5042497742" evidence="6">
    <location>
        <begin position="24"/>
        <end position="376"/>
    </location>
</feature>
<feature type="domain" description="Chitin-binding type-1" evidence="7">
    <location>
        <begin position="100"/>
        <end position="144"/>
    </location>
</feature>
<reference evidence="9" key="1">
    <citation type="journal article" date="2023" name="Mol. Phylogenet. Evol.">
        <title>Genome-scale phylogeny and comparative genomics of the fungal order Sordariales.</title>
        <authorList>
            <person name="Hensen N."/>
            <person name="Bonometti L."/>
            <person name="Westerberg I."/>
            <person name="Brannstrom I.O."/>
            <person name="Guillou S."/>
            <person name="Cros-Aarteil S."/>
            <person name="Calhoun S."/>
            <person name="Haridas S."/>
            <person name="Kuo A."/>
            <person name="Mondo S."/>
            <person name="Pangilinan J."/>
            <person name="Riley R."/>
            <person name="LaButti K."/>
            <person name="Andreopoulos B."/>
            <person name="Lipzen A."/>
            <person name="Chen C."/>
            <person name="Yan M."/>
            <person name="Daum C."/>
            <person name="Ng V."/>
            <person name="Clum A."/>
            <person name="Steindorff A."/>
            <person name="Ohm R.A."/>
            <person name="Martin F."/>
            <person name="Silar P."/>
            <person name="Natvig D.O."/>
            <person name="Lalanne C."/>
            <person name="Gautier V."/>
            <person name="Ament-Velasquez S.L."/>
            <person name="Kruys A."/>
            <person name="Hutchinson M.I."/>
            <person name="Powell A.J."/>
            <person name="Barry K."/>
            <person name="Miller A.N."/>
            <person name="Grigoriev I.V."/>
            <person name="Debuchy R."/>
            <person name="Gladieux P."/>
            <person name="Hiltunen Thoren M."/>
            <person name="Johannesson H."/>
        </authorList>
    </citation>
    <scope>NUCLEOTIDE SEQUENCE</scope>
    <source>
        <strain evidence="9">CBS 333.67</strain>
    </source>
</reference>
<dbReference type="PROSITE" id="PS51782">
    <property type="entry name" value="LYSM"/>
    <property type="match status" value="1"/>
</dbReference>
<dbReference type="SMART" id="SM00270">
    <property type="entry name" value="ChtBD1"/>
    <property type="match status" value="1"/>
</dbReference>
<evidence type="ECO:0000259" key="7">
    <source>
        <dbReference type="PROSITE" id="PS50941"/>
    </source>
</evidence>
<evidence type="ECO:0000256" key="4">
    <source>
        <dbReference type="PROSITE-ProRule" id="PRU00261"/>
    </source>
</evidence>
<dbReference type="SUPFAM" id="SSF57016">
    <property type="entry name" value="Plant lectins/antimicrobial peptides"/>
    <property type="match status" value="1"/>
</dbReference>
<comment type="caution">
    <text evidence="9">The sequence shown here is derived from an EMBL/GenBank/DDBJ whole genome shotgun (WGS) entry which is preliminary data.</text>
</comment>
<dbReference type="Gene3D" id="3.10.350.10">
    <property type="entry name" value="LysM domain"/>
    <property type="match status" value="2"/>
</dbReference>
<dbReference type="CDD" id="cd11618">
    <property type="entry name" value="ChtBD1_1"/>
    <property type="match status" value="1"/>
</dbReference>
<organism evidence="9 10">
    <name type="scientific">Chaetomium strumarium</name>
    <dbReference type="NCBI Taxonomy" id="1170767"/>
    <lineage>
        <taxon>Eukaryota</taxon>
        <taxon>Fungi</taxon>
        <taxon>Dikarya</taxon>
        <taxon>Ascomycota</taxon>
        <taxon>Pezizomycotina</taxon>
        <taxon>Sordariomycetes</taxon>
        <taxon>Sordariomycetidae</taxon>
        <taxon>Sordariales</taxon>
        <taxon>Chaetomiaceae</taxon>
        <taxon>Chaetomium</taxon>
    </lineage>
</organism>
<accession>A0AAJ0GWB6</accession>
<feature type="disulfide bond" evidence="4">
    <location>
        <begin position="117"/>
        <end position="131"/>
    </location>
</feature>
<dbReference type="InterPro" id="IPR018392">
    <property type="entry name" value="LysM"/>
</dbReference>
<reference evidence="9" key="2">
    <citation type="submission" date="2023-06" db="EMBL/GenBank/DDBJ databases">
        <authorList>
            <consortium name="Lawrence Berkeley National Laboratory"/>
            <person name="Mondo S.J."/>
            <person name="Hensen N."/>
            <person name="Bonometti L."/>
            <person name="Westerberg I."/>
            <person name="Brannstrom I.O."/>
            <person name="Guillou S."/>
            <person name="Cros-Aarteil S."/>
            <person name="Calhoun S."/>
            <person name="Haridas S."/>
            <person name="Kuo A."/>
            <person name="Pangilinan J."/>
            <person name="Riley R."/>
            <person name="Labutti K."/>
            <person name="Andreopoulos B."/>
            <person name="Lipzen A."/>
            <person name="Chen C."/>
            <person name="Yanf M."/>
            <person name="Daum C."/>
            <person name="Ng V."/>
            <person name="Clum A."/>
            <person name="Steindorff A."/>
            <person name="Ohm R."/>
            <person name="Martin F."/>
            <person name="Silar P."/>
            <person name="Natvig D."/>
            <person name="Lalanne C."/>
            <person name="Gautier V."/>
            <person name="Ament-Velasquez S.L."/>
            <person name="Kruys A."/>
            <person name="Hutchinson M.I."/>
            <person name="Powell A.J."/>
            <person name="Barry K."/>
            <person name="Miller A.N."/>
            <person name="Grigoriev I.V."/>
            <person name="Debuchy R."/>
            <person name="Gladieux P."/>
            <person name="Thoren M.H."/>
            <person name="Johannesson H."/>
        </authorList>
    </citation>
    <scope>NUCLEOTIDE SEQUENCE</scope>
    <source>
        <strain evidence="9">CBS 333.67</strain>
    </source>
</reference>
<evidence type="ECO:0000313" key="10">
    <source>
        <dbReference type="Proteomes" id="UP001273166"/>
    </source>
</evidence>
<comment type="caution">
    <text evidence="4">Lacks conserved residue(s) required for the propagation of feature annotation.</text>
</comment>
<dbReference type="PANTHER" id="PTHR34997:SF1">
    <property type="entry name" value="PEPTIDOGLYCAN-BINDING LYSIN DOMAIN"/>
    <property type="match status" value="1"/>
</dbReference>
<dbReference type="InterPro" id="IPR036861">
    <property type="entry name" value="Endochitinase-like_sf"/>
</dbReference>
<keyword evidence="1 4" id="KW-0147">Chitin-binding</keyword>
<evidence type="ECO:0000256" key="6">
    <source>
        <dbReference type="SAM" id="SignalP"/>
    </source>
</evidence>
<feature type="region of interest" description="Disordered" evidence="5">
    <location>
        <begin position="79"/>
        <end position="101"/>
    </location>
</feature>
<dbReference type="Proteomes" id="UP001273166">
    <property type="component" value="Unassembled WGS sequence"/>
</dbReference>
<dbReference type="AlphaFoldDB" id="A0AAJ0GWB6"/>
<evidence type="ECO:0000256" key="1">
    <source>
        <dbReference type="ARBA" id="ARBA00022669"/>
    </source>
</evidence>